<organism evidence="5 6">
    <name type="scientific">Termitidicoccus mucosus</name>
    <dbReference type="NCBI Taxonomy" id="1184151"/>
    <lineage>
        <taxon>Bacteria</taxon>
        <taxon>Pseudomonadati</taxon>
        <taxon>Verrucomicrobiota</taxon>
        <taxon>Opitutia</taxon>
        <taxon>Opitutales</taxon>
        <taxon>Opitutaceae</taxon>
        <taxon>Termitidicoccus</taxon>
    </lineage>
</organism>
<dbReference type="FunFam" id="3.40.50.1970:FF:000003">
    <property type="entry name" value="Alcohol dehydrogenase, iron-containing"/>
    <property type="match status" value="1"/>
</dbReference>
<feature type="domain" description="Alcohol dehydrogenase iron-type/glycerol dehydrogenase GldA" evidence="3">
    <location>
        <begin position="9"/>
        <end position="176"/>
    </location>
</feature>
<evidence type="ECO:0000259" key="3">
    <source>
        <dbReference type="Pfam" id="PF00465"/>
    </source>
</evidence>
<dbReference type="GO" id="GO:0008106">
    <property type="term" value="F:alcohol dehydrogenase (NADP+) activity"/>
    <property type="evidence" value="ECO:0007669"/>
    <property type="project" value="TreeGrafter"/>
</dbReference>
<dbReference type="RefSeq" id="WP_068769711.1">
    <property type="nucleotide sequence ID" value="NZ_CP109796.1"/>
</dbReference>
<dbReference type="InterPro" id="IPR001670">
    <property type="entry name" value="ADH_Fe/GldA"/>
</dbReference>
<gene>
    <name evidence="5" type="ORF">AW736_00605</name>
</gene>
<dbReference type="Gene3D" id="1.20.1090.10">
    <property type="entry name" value="Dehydroquinate synthase-like - alpha domain"/>
    <property type="match status" value="1"/>
</dbReference>
<evidence type="ECO:0000313" key="5">
    <source>
        <dbReference type="EMBL" id="OAM90360.1"/>
    </source>
</evidence>
<dbReference type="SUPFAM" id="SSF56796">
    <property type="entry name" value="Dehydroquinate synthase-like"/>
    <property type="match status" value="1"/>
</dbReference>
<dbReference type="PROSITE" id="PS00060">
    <property type="entry name" value="ADH_IRON_2"/>
    <property type="match status" value="1"/>
</dbReference>
<accession>A0A178IKE6</accession>
<dbReference type="InterPro" id="IPR056798">
    <property type="entry name" value="ADH_Fe_C"/>
</dbReference>
<dbReference type="AlphaFoldDB" id="A0A178IKE6"/>
<evidence type="ECO:0000256" key="1">
    <source>
        <dbReference type="ARBA" id="ARBA00007358"/>
    </source>
</evidence>
<dbReference type="STRING" id="1184151.AW736_00605"/>
<feature type="domain" description="Fe-containing alcohol dehydrogenase-like C-terminal" evidence="4">
    <location>
        <begin position="193"/>
        <end position="359"/>
    </location>
</feature>
<keyword evidence="6" id="KW-1185">Reference proteome</keyword>
<dbReference type="Gene3D" id="3.40.50.1970">
    <property type="match status" value="1"/>
</dbReference>
<evidence type="ECO:0000313" key="6">
    <source>
        <dbReference type="Proteomes" id="UP000078486"/>
    </source>
</evidence>
<evidence type="ECO:0000259" key="4">
    <source>
        <dbReference type="Pfam" id="PF25137"/>
    </source>
</evidence>
<dbReference type="CDD" id="cd08187">
    <property type="entry name" value="BDH"/>
    <property type="match status" value="1"/>
</dbReference>
<evidence type="ECO:0000256" key="2">
    <source>
        <dbReference type="ARBA" id="ARBA00023002"/>
    </source>
</evidence>
<reference evidence="5 6" key="1">
    <citation type="submission" date="2016-01" db="EMBL/GenBank/DDBJ databases">
        <title>High potential of lignocellulose degradation of a new Verrucomicrobia species.</title>
        <authorList>
            <person name="Wang Y."/>
            <person name="Shi Y."/>
            <person name="Qiu Z."/>
            <person name="Liu S."/>
            <person name="Yang H."/>
        </authorList>
    </citation>
    <scope>NUCLEOTIDE SEQUENCE [LARGE SCALE GENOMIC DNA]</scope>
    <source>
        <strain evidence="5 6">TSB47</strain>
    </source>
</reference>
<dbReference type="GO" id="GO:1990002">
    <property type="term" value="F:methylglyoxal reductase (NADPH) (acetol producing) activity"/>
    <property type="evidence" value="ECO:0007669"/>
    <property type="project" value="TreeGrafter"/>
</dbReference>
<dbReference type="GO" id="GO:1990362">
    <property type="term" value="F:butanol dehydrogenase (NAD+) activity"/>
    <property type="evidence" value="ECO:0007669"/>
    <property type="project" value="InterPro"/>
</dbReference>
<dbReference type="Pfam" id="PF25137">
    <property type="entry name" value="ADH_Fe_C"/>
    <property type="match status" value="1"/>
</dbReference>
<dbReference type="InterPro" id="IPR018211">
    <property type="entry name" value="ADH_Fe_CS"/>
</dbReference>
<comment type="caution">
    <text evidence="5">The sequence shown here is derived from an EMBL/GenBank/DDBJ whole genome shotgun (WGS) entry which is preliminary data.</text>
</comment>
<dbReference type="InterPro" id="IPR044731">
    <property type="entry name" value="BDH-like"/>
</dbReference>
<dbReference type="GO" id="GO:0005829">
    <property type="term" value="C:cytosol"/>
    <property type="evidence" value="ECO:0007669"/>
    <property type="project" value="TreeGrafter"/>
</dbReference>
<name>A0A178IKE6_9BACT</name>
<dbReference type="GO" id="GO:0046872">
    <property type="term" value="F:metal ion binding"/>
    <property type="evidence" value="ECO:0007669"/>
    <property type="project" value="InterPro"/>
</dbReference>
<dbReference type="EMBL" id="LRRQ01000060">
    <property type="protein sequence ID" value="OAM90360.1"/>
    <property type="molecule type" value="Genomic_DNA"/>
</dbReference>
<protein>
    <submittedName>
        <fullName evidence="5">Aldehyde reductase</fullName>
    </submittedName>
</protein>
<dbReference type="OrthoDB" id="9801156at2"/>
<keyword evidence="2" id="KW-0560">Oxidoreductase</keyword>
<sequence length="387" mass="41921">MENFTYHNPTRIHFGRGQIEKISCEIPAGARVLLLAGGGSIKKNGVYDQVKKALGARVTHEFFGVEANPDFDTLMQAVALARREKSDWVLAVGGGSVLDGAKLVAAAVPHEGDAWQIPATHGGAITAPPLPIGAVLTLPATGSEANGNAVISRRAIKEKLAFYHPLVYPRFSILDPETTFSLPERQVANGIGDAFCHVIEQYLTFPAAAEIQDRFAESILKVLIDEGPKTLASPHDYDARANLIWAATWALNGAIGVGVPQDWATHTIGHELTALHGIDHARTLAIVLPGLMRVQRETKRGKLVQYAARVWDLHEGSEDERIDAAIESTRAFYESLGIRTRLSDYKIKADETAVEVARRLAARGETAIGERGDITPARIEEILLLAA</sequence>
<dbReference type="Proteomes" id="UP000078486">
    <property type="component" value="Unassembled WGS sequence"/>
</dbReference>
<comment type="similarity">
    <text evidence="1">Belongs to the iron-containing alcohol dehydrogenase family.</text>
</comment>
<proteinExistence type="inferred from homology"/>
<dbReference type="PANTHER" id="PTHR43633:SF1">
    <property type="entry name" value="ALCOHOL DEHYDROGENASE YQHD"/>
    <property type="match status" value="1"/>
</dbReference>
<dbReference type="Pfam" id="PF00465">
    <property type="entry name" value="Fe-ADH"/>
    <property type="match status" value="1"/>
</dbReference>
<dbReference type="PANTHER" id="PTHR43633">
    <property type="entry name" value="ALCOHOL DEHYDROGENASE YQHD"/>
    <property type="match status" value="1"/>
</dbReference>
<dbReference type="PROSITE" id="PS00913">
    <property type="entry name" value="ADH_IRON_1"/>
    <property type="match status" value="1"/>
</dbReference>